<sequence>LFRKAVSYPESLNHEGRPAPNTIEADFEPGAYDQHELLAAAEEMAQDAGAYENMDPNDDPFMELKTARHKRN</sequence>
<feature type="non-terminal residue" evidence="2">
    <location>
        <position position="1"/>
    </location>
</feature>
<proteinExistence type="predicted"/>
<evidence type="ECO:0000313" key="2">
    <source>
        <dbReference type="EMBL" id="PIO62576.1"/>
    </source>
</evidence>
<protein>
    <submittedName>
        <fullName evidence="2">Uncharacterized protein</fullName>
    </submittedName>
</protein>
<evidence type="ECO:0000256" key="1">
    <source>
        <dbReference type="SAM" id="MobiDB-lite"/>
    </source>
</evidence>
<keyword evidence="3" id="KW-1185">Reference proteome</keyword>
<gene>
    <name evidence="2" type="ORF">TELCIR_15861</name>
</gene>
<name>A0A2G9TX22_TELCI</name>
<dbReference type="Proteomes" id="UP000230423">
    <property type="component" value="Unassembled WGS sequence"/>
</dbReference>
<dbReference type="EMBL" id="KZ351931">
    <property type="protein sequence ID" value="PIO62576.1"/>
    <property type="molecule type" value="Genomic_DNA"/>
</dbReference>
<evidence type="ECO:0000313" key="3">
    <source>
        <dbReference type="Proteomes" id="UP000230423"/>
    </source>
</evidence>
<accession>A0A2G9TX22</accession>
<feature type="region of interest" description="Disordered" evidence="1">
    <location>
        <begin position="1"/>
        <end position="23"/>
    </location>
</feature>
<reference evidence="2 3" key="1">
    <citation type="submission" date="2015-09" db="EMBL/GenBank/DDBJ databases">
        <title>Draft genome of the parasitic nematode Teladorsagia circumcincta isolate WARC Sus (inbred).</title>
        <authorList>
            <person name="Mitreva M."/>
        </authorList>
    </citation>
    <scope>NUCLEOTIDE SEQUENCE [LARGE SCALE GENOMIC DNA]</scope>
    <source>
        <strain evidence="2 3">S</strain>
    </source>
</reference>
<dbReference type="AlphaFoldDB" id="A0A2G9TX22"/>
<organism evidence="2 3">
    <name type="scientific">Teladorsagia circumcincta</name>
    <name type="common">Brown stomach worm</name>
    <name type="synonym">Ostertagia circumcincta</name>
    <dbReference type="NCBI Taxonomy" id="45464"/>
    <lineage>
        <taxon>Eukaryota</taxon>
        <taxon>Metazoa</taxon>
        <taxon>Ecdysozoa</taxon>
        <taxon>Nematoda</taxon>
        <taxon>Chromadorea</taxon>
        <taxon>Rhabditida</taxon>
        <taxon>Rhabditina</taxon>
        <taxon>Rhabditomorpha</taxon>
        <taxon>Strongyloidea</taxon>
        <taxon>Trichostrongylidae</taxon>
        <taxon>Teladorsagia</taxon>
    </lineage>
</organism>